<dbReference type="Gene3D" id="3.90.1150.10">
    <property type="entry name" value="Aspartate Aminotransferase, domain 1"/>
    <property type="match status" value="1"/>
</dbReference>
<evidence type="ECO:0000259" key="13">
    <source>
        <dbReference type="Pfam" id="PF00155"/>
    </source>
</evidence>
<dbReference type="GO" id="GO:0008710">
    <property type="term" value="F:8-amino-7-oxononanoate synthase activity"/>
    <property type="evidence" value="ECO:0007669"/>
    <property type="project" value="UniProtKB-EC"/>
</dbReference>
<dbReference type="Proteomes" id="UP000287853">
    <property type="component" value="Unassembled WGS sequence"/>
</dbReference>
<dbReference type="EC" id="2.3.1.47" evidence="5"/>
<evidence type="ECO:0000256" key="7">
    <source>
        <dbReference type="ARBA" id="ARBA00022756"/>
    </source>
</evidence>
<dbReference type="AlphaFoldDB" id="A0A444IYZ3"/>
<dbReference type="GO" id="GO:0030170">
    <property type="term" value="F:pyridoxal phosphate binding"/>
    <property type="evidence" value="ECO:0007669"/>
    <property type="project" value="InterPro"/>
</dbReference>
<dbReference type="InterPro" id="IPR015421">
    <property type="entry name" value="PyrdxlP-dep_Trfase_major"/>
</dbReference>
<dbReference type="InterPro" id="IPR015424">
    <property type="entry name" value="PyrdxlP-dep_Trfase"/>
</dbReference>
<proteinExistence type="inferred from homology"/>
<dbReference type="SUPFAM" id="SSF53383">
    <property type="entry name" value="PLP-dependent transferases"/>
    <property type="match status" value="1"/>
</dbReference>
<sequence length="411" mass="45758">MDPFTFRLTEQLRTLAEQGVRRELLPVQVTDFAHLQNRDREYLNLAGNDYLGLSSTPALLQKFYTALEKEHLIEQYGLGSGASRLMTGNHEQYSRLEEGLSQYYHKDKALIFNSGYHINIGLLPALAQRGDLILADKLCHASLIDGMRLSGAKMIRYPHLDYDRLEQLLQKHCRSHCTGHYTGSTGSKNQTVFIVTESIFSMDGDCADLPALVRLKEQYGAVLYVDEAHSVGVRGHRGLGLAEEQEVIDQVDLLVGTFGKAWGGQGAFVACEETIYNYLVNTARSLIFTTALPPVNIHWLNFILPIIQKMSKERQQLAELARQVRYALQEAGLQTGGESHIVPVMIGDEGQSVAIAEQLRKKGFWVQAVRTPTVPRGTARLRLSLTAVIKAEQLVTLPEQIAAQLTQASSV</sequence>
<dbReference type="InterPro" id="IPR015422">
    <property type="entry name" value="PyrdxlP-dep_Trfase_small"/>
</dbReference>
<feature type="domain" description="Aminotransferase class I/classII large" evidence="13">
    <location>
        <begin position="41"/>
        <end position="396"/>
    </location>
</feature>
<keyword evidence="15" id="KW-1185">Reference proteome</keyword>
<gene>
    <name evidence="14" type="ORF">H206_02250</name>
</gene>
<evidence type="ECO:0000313" key="15">
    <source>
        <dbReference type="Proteomes" id="UP000287853"/>
    </source>
</evidence>
<dbReference type="PROSITE" id="PS00599">
    <property type="entry name" value="AA_TRANSFER_CLASS_2"/>
    <property type="match status" value="1"/>
</dbReference>
<name>A0A444IYZ3_9BACT</name>
<comment type="catalytic activity">
    <reaction evidence="11">
        <text>6-carboxyhexanoyl-[ACP] + L-alanine + H(+) = (8S)-8-amino-7-oxononanoate + holo-[ACP] + CO2</text>
        <dbReference type="Rhea" id="RHEA:42288"/>
        <dbReference type="Rhea" id="RHEA-COMP:9685"/>
        <dbReference type="Rhea" id="RHEA-COMP:9955"/>
        <dbReference type="ChEBI" id="CHEBI:15378"/>
        <dbReference type="ChEBI" id="CHEBI:16526"/>
        <dbReference type="ChEBI" id="CHEBI:57972"/>
        <dbReference type="ChEBI" id="CHEBI:64479"/>
        <dbReference type="ChEBI" id="CHEBI:78846"/>
        <dbReference type="ChEBI" id="CHEBI:149468"/>
        <dbReference type="EC" id="2.3.1.47"/>
    </reaction>
</comment>
<dbReference type="GO" id="GO:0009102">
    <property type="term" value="P:biotin biosynthetic process"/>
    <property type="evidence" value="ECO:0007669"/>
    <property type="project" value="UniProtKB-KW"/>
</dbReference>
<evidence type="ECO:0000256" key="4">
    <source>
        <dbReference type="ARBA" id="ARBA00011738"/>
    </source>
</evidence>
<comment type="similarity">
    <text evidence="3">Belongs to the class-II pyridoxal-phosphate-dependent aminotransferase family. BioF subfamily.</text>
</comment>
<evidence type="ECO:0000256" key="9">
    <source>
        <dbReference type="ARBA" id="ARBA00032610"/>
    </source>
</evidence>
<comment type="pathway">
    <text evidence="2">Cofactor biosynthesis; biotin biosynthesis.</text>
</comment>
<protein>
    <recommendedName>
        <fullName evidence="5">8-amino-7-oxononanoate synthase</fullName>
        <ecNumber evidence="5">2.3.1.47</ecNumber>
    </recommendedName>
    <alternativeName>
        <fullName evidence="9">7-keto-8-amino-pelargonic acid synthase</fullName>
    </alternativeName>
    <alternativeName>
        <fullName evidence="10">8-amino-7-ketopelargonate synthase</fullName>
    </alternativeName>
</protein>
<keyword evidence="14" id="KW-0012">Acyltransferase</keyword>
<dbReference type="PANTHER" id="PTHR13693:SF100">
    <property type="entry name" value="8-AMINO-7-OXONONANOATE SYNTHASE"/>
    <property type="match status" value="1"/>
</dbReference>
<keyword evidence="8 12" id="KW-0663">Pyridoxal phosphate</keyword>
<evidence type="ECO:0000256" key="8">
    <source>
        <dbReference type="ARBA" id="ARBA00022898"/>
    </source>
</evidence>
<organism evidence="14 15">
    <name type="scientific">Candidatus Electrothrix aarhusensis</name>
    <dbReference type="NCBI Taxonomy" id="1859131"/>
    <lineage>
        <taxon>Bacteria</taxon>
        <taxon>Pseudomonadati</taxon>
        <taxon>Thermodesulfobacteriota</taxon>
        <taxon>Desulfobulbia</taxon>
        <taxon>Desulfobulbales</taxon>
        <taxon>Desulfobulbaceae</taxon>
        <taxon>Candidatus Electrothrix</taxon>
    </lineage>
</organism>
<dbReference type="Pfam" id="PF00155">
    <property type="entry name" value="Aminotran_1_2"/>
    <property type="match status" value="1"/>
</dbReference>
<keyword evidence="7" id="KW-0093">Biotin biosynthesis</keyword>
<keyword evidence="6 14" id="KW-0808">Transferase</keyword>
<evidence type="ECO:0000256" key="2">
    <source>
        <dbReference type="ARBA" id="ARBA00004746"/>
    </source>
</evidence>
<dbReference type="InterPro" id="IPR004839">
    <property type="entry name" value="Aminotransferase_I/II_large"/>
</dbReference>
<dbReference type="EMBL" id="MTKO01000070">
    <property type="protein sequence ID" value="RWX46053.1"/>
    <property type="molecule type" value="Genomic_DNA"/>
</dbReference>
<evidence type="ECO:0000256" key="10">
    <source>
        <dbReference type="ARBA" id="ARBA00033381"/>
    </source>
</evidence>
<dbReference type="Gene3D" id="3.40.640.10">
    <property type="entry name" value="Type I PLP-dependent aspartate aminotransferase-like (Major domain)"/>
    <property type="match status" value="1"/>
</dbReference>
<evidence type="ECO:0000256" key="3">
    <source>
        <dbReference type="ARBA" id="ARBA00010008"/>
    </source>
</evidence>
<reference evidence="14 15" key="1">
    <citation type="submission" date="2017-01" db="EMBL/GenBank/DDBJ databases">
        <title>The cable genome- insights into the physiology and evolution of filamentous bacteria capable of sulfide oxidation via long distance electron transfer.</title>
        <authorList>
            <person name="Schreiber L."/>
            <person name="Bjerg J.T."/>
            <person name="Boggild A."/>
            <person name="Van De Vossenberg J."/>
            <person name="Meysman F."/>
            <person name="Nielsen L.P."/>
            <person name="Schramm A."/>
            <person name="Kjeldsen K.U."/>
        </authorList>
    </citation>
    <scope>NUCLEOTIDE SEQUENCE [LARGE SCALE GENOMIC DNA]</scope>
    <source>
        <strain evidence="14">MCF</strain>
    </source>
</reference>
<evidence type="ECO:0000256" key="11">
    <source>
        <dbReference type="ARBA" id="ARBA00047715"/>
    </source>
</evidence>
<evidence type="ECO:0000256" key="5">
    <source>
        <dbReference type="ARBA" id="ARBA00013187"/>
    </source>
</evidence>
<dbReference type="InterPro" id="IPR050087">
    <property type="entry name" value="AON_synthase_class-II"/>
</dbReference>
<evidence type="ECO:0000256" key="6">
    <source>
        <dbReference type="ARBA" id="ARBA00022679"/>
    </source>
</evidence>
<accession>A0A444IYZ3</accession>
<evidence type="ECO:0000256" key="12">
    <source>
        <dbReference type="RuleBase" id="RU003693"/>
    </source>
</evidence>
<evidence type="ECO:0000256" key="1">
    <source>
        <dbReference type="ARBA" id="ARBA00001933"/>
    </source>
</evidence>
<comment type="caution">
    <text evidence="14">The sequence shown here is derived from an EMBL/GenBank/DDBJ whole genome shotgun (WGS) entry which is preliminary data.</text>
</comment>
<comment type="cofactor">
    <cofactor evidence="1 12">
        <name>pyridoxal 5'-phosphate</name>
        <dbReference type="ChEBI" id="CHEBI:597326"/>
    </cofactor>
</comment>
<evidence type="ECO:0000313" key="14">
    <source>
        <dbReference type="EMBL" id="RWX46053.1"/>
    </source>
</evidence>
<dbReference type="PANTHER" id="PTHR13693">
    <property type="entry name" value="CLASS II AMINOTRANSFERASE/8-AMINO-7-OXONONANOATE SYNTHASE"/>
    <property type="match status" value="1"/>
</dbReference>
<dbReference type="CDD" id="cd06454">
    <property type="entry name" value="KBL_like"/>
    <property type="match status" value="1"/>
</dbReference>
<comment type="subunit">
    <text evidence="4">Homodimer.</text>
</comment>
<dbReference type="InterPro" id="IPR001917">
    <property type="entry name" value="Aminotrans_II_pyridoxalP_BS"/>
</dbReference>